<evidence type="ECO:0000256" key="8">
    <source>
        <dbReference type="ARBA" id="ARBA00030592"/>
    </source>
</evidence>
<comment type="similarity">
    <text evidence="1 10">Belongs to the folylpolyglutamate synthase family.</text>
</comment>
<evidence type="ECO:0000256" key="10">
    <source>
        <dbReference type="PIRNR" id="PIRNR001563"/>
    </source>
</evidence>
<dbReference type="SUPFAM" id="SSF53244">
    <property type="entry name" value="MurD-like peptide ligases, peptide-binding domain"/>
    <property type="match status" value="1"/>
</dbReference>
<evidence type="ECO:0000259" key="11">
    <source>
        <dbReference type="Pfam" id="PF02875"/>
    </source>
</evidence>
<dbReference type="EC" id="6.3.2.17" evidence="2"/>
<dbReference type="AlphaFoldDB" id="A0A0R1HT18"/>
<dbReference type="GO" id="GO:0008841">
    <property type="term" value="F:dihydrofolate synthase activity"/>
    <property type="evidence" value="ECO:0007669"/>
    <property type="project" value="TreeGrafter"/>
</dbReference>
<feature type="domain" description="Mur ligase central" evidence="12">
    <location>
        <begin position="138"/>
        <end position="277"/>
    </location>
</feature>
<evidence type="ECO:0000313" key="14">
    <source>
        <dbReference type="Proteomes" id="UP000050911"/>
    </source>
</evidence>
<evidence type="ECO:0000313" key="13">
    <source>
        <dbReference type="EMBL" id="KRK46884.1"/>
    </source>
</evidence>
<accession>A0A0R1HT18</accession>
<dbReference type="STRING" id="1302272.FC96_GL000877"/>
<dbReference type="SUPFAM" id="SSF53623">
    <property type="entry name" value="MurD-like peptide ligases, catalytic domain"/>
    <property type="match status" value="1"/>
</dbReference>
<evidence type="ECO:0000256" key="3">
    <source>
        <dbReference type="ARBA" id="ARBA00022598"/>
    </source>
</evidence>
<dbReference type="PIRSF" id="PIRSF001563">
    <property type="entry name" value="Folylpolyglu_synth"/>
    <property type="match status" value="1"/>
</dbReference>
<dbReference type="Pfam" id="PF08245">
    <property type="entry name" value="Mur_ligase_M"/>
    <property type="match status" value="1"/>
</dbReference>
<proteinExistence type="inferred from homology"/>
<dbReference type="Proteomes" id="UP000050911">
    <property type="component" value="Unassembled WGS sequence"/>
</dbReference>
<evidence type="ECO:0000256" key="7">
    <source>
        <dbReference type="ARBA" id="ARBA00022842"/>
    </source>
</evidence>
<dbReference type="NCBIfam" id="TIGR01499">
    <property type="entry name" value="folC"/>
    <property type="match status" value="1"/>
</dbReference>
<dbReference type="GO" id="GO:0005737">
    <property type="term" value="C:cytoplasm"/>
    <property type="evidence" value="ECO:0007669"/>
    <property type="project" value="TreeGrafter"/>
</dbReference>
<feature type="domain" description="Mur ligase C-terminal" evidence="11">
    <location>
        <begin position="305"/>
        <end position="427"/>
    </location>
</feature>
<evidence type="ECO:0000259" key="12">
    <source>
        <dbReference type="Pfam" id="PF08245"/>
    </source>
</evidence>
<dbReference type="RefSeq" id="WP_056943185.1">
    <property type="nucleotide sequence ID" value="NZ_AZCX01000015.1"/>
</dbReference>
<keyword evidence="14" id="KW-1185">Reference proteome</keyword>
<dbReference type="Gene3D" id="3.90.190.20">
    <property type="entry name" value="Mur ligase, C-terminal domain"/>
    <property type="match status" value="1"/>
</dbReference>
<dbReference type="InterPro" id="IPR004101">
    <property type="entry name" value="Mur_ligase_C"/>
</dbReference>
<keyword evidence="7" id="KW-0460">Magnesium</keyword>
<dbReference type="PATRIC" id="fig|1302272.5.peg.876"/>
<dbReference type="InterPro" id="IPR001645">
    <property type="entry name" value="Folylpolyglutamate_synth"/>
</dbReference>
<dbReference type="Pfam" id="PF02875">
    <property type="entry name" value="Mur_ligase_C"/>
    <property type="match status" value="1"/>
</dbReference>
<evidence type="ECO:0000256" key="4">
    <source>
        <dbReference type="ARBA" id="ARBA00022723"/>
    </source>
</evidence>
<dbReference type="Gene3D" id="3.40.1190.10">
    <property type="entry name" value="Mur-like, catalytic domain"/>
    <property type="match status" value="1"/>
</dbReference>
<dbReference type="InterPro" id="IPR013221">
    <property type="entry name" value="Mur_ligase_cen"/>
</dbReference>
<dbReference type="EMBL" id="AZCX01000015">
    <property type="protein sequence ID" value="KRK46884.1"/>
    <property type="molecule type" value="Genomic_DNA"/>
</dbReference>
<protein>
    <recommendedName>
        <fullName evidence="2">tetrahydrofolate synthase</fullName>
        <ecNumber evidence="2">6.3.2.17</ecNumber>
    </recommendedName>
    <alternativeName>
        <fullName evidence="8">Tetrahydrofolylpolyglutamate synthase</fullName>
    </alternativeName>
</protein>
<dbReference type="GO" id="GO:0005524">
    <property type="term" value="F:ATP binding"/>
    <property type="evidence" value="ECO:0007669"/>
    <property type="project" value="UniProtKB-KW"/>
</dbReference>
<evidence type="ECO:0000256" key="6">
    <source>
        <dbReference type="ARBA" id="ARBA00022840"/>
    </source>
</evidence>
<keyword evidence="6 10" id="KW-0067">ATP-binding</keyword>
<reference evidence="13 14" key="1">
    <citation type="journal article" date="2015" name="Genome Announc.">
        <title>Expanding the biotechnology potential of lactobacilli through comparative genomics of 213 strains and associated genera.</title>
        <authorList>
            <person name="Sun Z."/>
            <person name="Harris H.M."/>
            <person name="McCann A."/>
            <person name="Guo C."/>
            <person name="Argimon S."/>
            <person name="Zhang W."/>
            <person name="Yang X."/>
            <person name="Jeffery I.B."/>
            <person name="Cooney J.C."/>
            <person name="Kagawa T.F."/>
            <person name="Liu W."/>
            <person name="Song Y."/>
            <person name="Salvetti E."/>
            <person name="Wrobel A."/>
            <person name="Rasinkangas P."/>
            <person name="Parkhill J."/>
            <person name="Rea M.C."/>
            <person name="O'Sullivan O."/>
            <person name="Ritari J."/>
            <person name="Douillard F.P."/>
            <person name="Paul Ross R."/>
            <person name="Yang R."/>
            <person name="Briner A.E."/>
            <person name="Felis G.E."/>
            <person name="de Vos W.M."/>
            <person name="Barrangou R."/>
            <person name="Klaenhammer T.R."/>
            <person name="Caufield P.W."/>
            <person name="Cui Y."/>
            <person name="Zhang H."/>
            <person name="O'Toole P.W."/>
        </authorList>
    </citation>
    <scope>NUCLEOTIDE SEQUENCE [LARGE SCALE GENOMIC DNA]</scope>
    <source>
        <strain evidence="13 14">JCM 15530</strain>
    </source>
</reference>
<dbReference type="GO" id="GO:0004326">
    <property type="term" value="F:tetrahydrofolylpolyglutamate synthase activity"/>
    <property type="evidence" value="ECO:0007669"/>
    <property type="project" value="UniProtKB-EC"/>
</dbReference>
<dbReference type="PANTHER" id="PTHR11136">
    <property type="entry name" value="FOLYLPOLYGLUTAMATE SYNTHASE-RELATED"/>
    <property type="match status" value="1"/>
</dbReference>
<name>A0A0R1HT18_9LACO</name>
<dbReference type="PANTHER" id="PTHR11136:SF0">
    <property type="entry name" value="DIHYDROFOLATE SYNTHETASE-RELATED"/>
    <property type="match status" value="1"/>
</dbReference>
<keyword evidence="3 10" id="KW-0436">Ligase</keyword>
<gene>
    <name evidence="13" type="ORF">FC96_GL000877</name>
</gene>
<dbReference type="InterPro" id="IPR036565">
    <property type="entry name" value="Mur-like_cat_sf"/>
</dbReference>
<evidence type="ECO:0000256" key="5">
    <source>
        <dbReference type="ARBA" id="ARBA00022741"/>
    </source>
</evidence>
<dbReference type="InterPro" id="IPR036615">
    <property type="entry name" value="Mur_ligase_C_dom_sf"/>
</dbReference>
<dbReference type="OrthoDB" id="9809356at2"/>
<evidence type="ECO:0000256" key="2">
    <source>
        <dbReference type="ARBA" id="ARBA00013025"/>
    </source>
</evidence>
<organism evidence="13 14">
    <name type="scientific">Secundilactobacillus kimchicus JCM 15530</name>
    <dbReference type="NCBI Taxonomy" id="1302272"/>
    <lineage>
        <taxon>Bacteria</taxon>
        <taxon>Bacillati</taxon>
        <taxon>Bacillota</taxon>
        <taxon>Bacilli</taxon>
        <taxon>Lactobacillales</taxon>
        <taxon>Lactobacillaceae</taxon>
        <taxon>Secundilactobacillus</taxon>
    </lineage>
</organism>
<evidence type="ECO:0000256" key="9">
    <source>
        <dbReference type="ARBA" id="ARBA00047493"/>
    </source>
</evidence>
<keyword evidence="5 10" id="KW-0547">Nucleotide-binding</keyword>
<comment type="caution">
    <text evidence="13">The sequence shown here is derived from an EMBL/GenBank/DDBJ whole genome shotgun (WGS) entry which is preliminary data.</text>
</comment>
<sequence>MPTKQTIHEMYQALIGQFNQDRLVGNVNRVPLLRRLVAALSHPEQHAHVIHIAGTNGKGSTGAMLAAVLQAAGFKVGRFSSPAILDDREQIQINNQWISEADFIDTYTEILPVVQNMGLSVNAISIFEWQFLISIVWFRNQRVDYMILEAGLGGKTDATNAISAPQLTVFNKVALDHMQILGDTIEKIAIQKSKIIKPGTTVVTLGDQAPDALRVLQKEATKQAVPLILAQADITVQAISDDEMTVNVTGDDQSWPNLRLNVIGVFQLQNLRLALAVLSVLRQKKAAISDAAVRTGLQQIQLPDRLTPIGQRPLTLLDVAHNPDGMTALVQSVSMLAADKPIIWILGVLADKAVADMVAIVTPAAKAIITVTPDNPQRAMSAVTLAKCILAQTPGARVAAATSMAEALEHGRQLAGPDGLVVVSGSFYVAREVAELATGAADHDD</sequence>
<evidence type="ECO:0000256" key="1">
    <source>
        <dbReference type="ARBA" id="ARBA00008276"/>
    </source>
</evidence>
<keyword evidence="4" id="KW-0479">Metal-binding</keyword>
<dbReference type="GO" id="GO:0046872">
    <property type="term" value="F:metal ion binding"/>
    <property type="evidence" value="ECO:0007669"/>
    <property type="project" value="UniProtKB-KW"/>
</dbReference>
<comment type="catalytic activity">
    <reaction evidence="9">
        <text>(6S)-5,6,7,8-tetrahydrofolyl-(gamma-L-Glu)(n) + L-glutamate + ATP = (6S)-5,6,7,8-tetrahydrofolyl-(gamma-L-Glu)(n+1) + ADP + phosphate + H(+)</text>
        <dbReference type="Rhea" id="RHEA:10580"/>
        <dbReference type="Rhea" id="RHEA-COMP:14738"/>
        <dbReference type="Rhea" id="RHEA-COMP:14740"/>
        <dbReference type="ChEBI" id="CHEBI:15378"/>
        <dbReference type="ChEBI" id="CHEBI:29985"/>
        <dbReference type="ChEBI" id="CHEBI:30616"/>
        <dbReference type="ChEBI" id="CHEBI:43474"/>
        <dbReference type="ChEBI" id="CHEBI:141005"/>
        <dbReference type="ChEBI" id="CHEBI:456216"/>
        <dbReference type="EC" id="6.3.2.17"/>
    </reaction>
</comment>